<evidence type="ECO:0000313" key="3">
    <source>
        <dbReference type="Proteomes" id="UP000632289"/>
    </source>
</evidence>
<gene>
    <name evidence="2" type="ORF">IF129_02735</name>
</gene>
<dbReference type="RefSeq" id="WP_191207765.1">
    <property type="nucleotide sequence ID" value="NZ_BAABKL010000039.1"/>
</dbReference>
<name>A0A927IA26_9ACTN</name>
<dbReference type="AlphaFoldDB" id="A0A927IA26"/>
<dbReference type="Proteomes" id="UP000632289">
    <property type="component" value="Unassembled WGS sequence"/>
</dbReference>
<protein>
    <recommendedName>
        <fullName evidence="4">SPOR domain-containing protein</fullName>
    </recommendedName>
</protein>
<accession>A0A927IA26</accession>
<organism evidence="2 3">
    <name type="scientific">Streptomyces chumphonensis</name>
    <dbReference type="NCBI Taxonomy" id="1214925"/>
    <lineage>
        <taxon>Bacteria</taxon>
        <taxon>Bacillati</taxon>
        <taxon>Actinomycetota</taxon>
        <taxon>Actinomycetes</taxon>
        <taxon>Kitasatosporales</taxon>
        <taxon>Streptomycetaceae</taxon>
        <taxon>Streptomyces</taxon>
    </lineage>
</organism>
<feature type="region of interest" description="Disordered" evidence="1">
    <location>
        <begin position="35"/>
        <end position="87"/>
    </location>
</feature>
<evidence type="ECO:0000313" key="2">
    <source>
        <dbReference type="EMBL" id="MBD3930493.1"/>
    </source>
</evidence>
<dbReference type="EMBL" id="JACXYU010000001">
    <property type="protein sequence ID" value="MBD3930493.1"/>
    <property type="molecule type" value="Genomic_DNA"/>
</dbReference>
<feature type="compositionally biased region" description="Acidic residues" evidence="1">
    <location>
        <begin position="65"/>
        <end position="80"/>
    </location>
</feature>
<comment type="caution">
    <text evidence="2">The sequence shown here is derived from an EMBL/GenBank/DDBJ whole genome shotgun (WGS) entry which is preliminary data.</text>
</comment>
<evidence type="ECO:0000256" key="1">
    <source>
        <dbReference type="SAM" id="MobiDB-lite"/>
    </source>
</evidence>
<proteinExistence type="predicted"/>
<evidence type="ECO:0008006" key="4">
    <source>
        <dbReference type="Google" id="ProtNLM"/>
    </source>
</evidence>
<reference evidence="2" key="1">
    <citation type="submission" date="2020-09" db="EMBL/GenBank/DDBJ databases">
        <title>Secondary metabolite and genome analysis of marine Streptomyces chumphonensis KK1-2T.</title>
        <authorList>
            <person name="Phongsopitanun W."/>
            <person name="Kanchanasin P."/>
            <person name="Pittayakhajonwut P."/>
            <person name="Suwanborirux K."/>
            <person name="Tanasupawat S."/>
        </authorList>
    </citation>
    <scope>NUCLEOTIDE SEQUENCE</scope>
    <source>
        <strain evidence="2">KK1-2</strain>
    </source>
</reference>
<keyword evidence="3" id="KW-1185">Reference proteome</keyword>
<sequence>MALFKRRTPGKPGEWYYCLKHGTVEEGPQCGAADRFGPYPSRTEAAHAMDTARERNEEWRTDPAWNDDPDDDPDDGPDDGPDARPGR</sequence>
<feature type="compositionally biased region" description="Basic and acidic residues" evidence="1">
    <location>
        <begin position="44"/>
        <end position="61"/>
    </location>
</feature>